<protein>
    <submittedName>
        <fullName evidence="1">Uncharacterized protein</fullName>
    </submittedName>
</protein>
<sequence>MTDPAELAKGLDLSTDNLRRHLFLMNTGEALIARAAIRWALDQLASTMSAEGWHPGETAPKDGTWFLACGERFDREDLPPVGLARWETRKVERWEYVSDHIQELVEHDESDWSTDGDILSPEWWMPIRAMPLK</sequence>
<evidence type="ECO:0000313" key="2">
    <source>
        <dbReference type="Proteomes" id="UP000182063"/>
    </source>
</evidence>
<dbReference type="EMBL" id="CP018221">
    <property type="protein sequence ID" value="API58499.1"/>
    <property type="molecule type" value="Genomic_DNA"/>
</dbReference>
<dbReference type="STRING" id="1921510.BSL82_03585"/>
<organism evidence="1 2">
    <name type="scientific">Tardibacter chloracetimidivorans</name>
    <dbReference type="NCBI Taxonomy" id="1921510"/>
    <lineage>
        <taxon>Bacteria</taxon>
        <taxon>Pseudomonadati</taxon>
        <taxon>Pseudomonadota</taxon>
        <taxon>Alphaproteobacteria</taxon>
        <taxon>Sphingomonadales</taxon>
        <taxon>Sphingomonadaceae</taxon>
        <taxon>Tardibacter</taxon>
    </lineage>
</organism>
<gene>
    <name evidence="1" type="ORF">BSL82_03585</name>
</gene>
<evidence type="ECO:0000313" key="1">
    <source>
        <dbReference type="EMBL" id="API58499.1"/>
    </source>
</evidence>
<dbReference type="RefSeq" id="WP_072596066.1">
    <property type="nucleotide sequence ID" value="NZ_CP018221.1"/>
</dbReference>
<proteinExistence type="predicted"/>
<dbReference type="OrthoDB" id="7510885at2"/>
<reference evidence="2" key="1">
    <citation type="submission" date="2016-11" db="EMBL/GenBank/DDBJ databases">
        <title>Complete Genome Sequence of alachlor-degrading Sphingomonas sp. strain JJ-A5.</title>
        <authorList>
            <person name="Lee H."/>
            <person name="Ka J.-O."/>
        </authorList>
    </citation>
    <scope>NUCLEOTIDE SEQUENCE [LARGE SCALE GENOMIC DNA]</scope>
    <source>
        <strain evidence="2">JJ-A5</strain>
    </source>
</reference>
<dbReference type="AlphaFoldDB" id="A0A1L3ZSA3"/>
<accession>A0A1L3ZSA3</accession>
<dbReference type="Proteomes" id="UP000182063">
    <property type="component" value="Chromosome"/>
</dbReference>
<dbReference type="KEGG" id="sphj:BSL82_03585"/>
<keyword evidence="2" id="KW-1185">Reference proteome</keyword>
<name>A0A1L3ZSA3_9SPHN</name>